<comment type="similarity">
    <text evidence="1">Belongs to the SIKE family.</text>
</comment>
<dbReference type="EMBL" id="KZ110591">
    <property type="protein sequence ID" value="OSX67008.1"/>
    <property type="molecule type" value="Genomic_DNA"/>
</dbReference>
<sequence>METELIRAWQLLHELSEQNAHNHKMSLALHSQAGALKDEAGHAASGFSLRRVNTDISKETFESELERTNAQIIIENHTLLHENRQLSLLLKEYEQTMETIMTKFRSHALASQRHELALTQHYETLILARETSLLQADLSGNTAVADSLQRLSANLRALVRSLQGEDADASPPSAEDLLDGLLDRDDWALEREREIARLEKENEQLRTVLGIDRASAEARGWLQDEARELAVLSRPFITLQHAESDFPVRFSEPRQSPDTFDMMALGGGGGGGNGSGNGNGNGNGSGGMALSGNPAQRMSMSEFRQPGAMGAQGRRTAVFNQRGRGASPQLWEGLSHQSLSANPQWQVQSGLF</sequence>
<feature type="coiled-coil region" evidence="3">
    <location>
        <begin position="145"/>
        <end position="208"/>
    </location>
</feature>
<evidence type="ECO:0000256" key="2">
    <source>
        <dbReference type="ARBA" id="ARBA00023054"/>
    </source>
</evidence>
<feature type="region of interest" description="Disordered" evidence="4">
    <location>
        <begin position="267"/>
        <end position="293"/>
    </location>
</feature>
<dbReference type="AlphaFoldDB" id="A0A1X6NEF3"/>
<dbReference type="RefSeq" id="XP_024343802.1">
    <property type="nucleotide sequence ID" value="XM_024483605.1"/>
</dbReference>
<reference evidence="5 6" key="1">
    <citation type="submission" date="2017-04" db="EMBL/GenBank/DDBJ databases">
        <title>Genome Sequence of the Model Brown-Rot Fungus Postia placenta SB12.</title>
        <authorList>
            <consortium name="DOE Joint Genome Institute"/>
            <person name="Gaskell J."/>
            <person name="Kersten P."/>
            <person name="Larrondo L.F."/>
            <person name="Canessa P."/>
            <person name="Martinez D."/>
            <person name="Hibbett D."/>
            <person name="Schmoll M."/>
            <person name="Kubicek C.P."/>
            <person name="Martinez A.T."/>
            <person name="Yadav J."/>
            <person name="Master E."/>
            <person name="Magnuson J.K."/>
            <person name="James T."/>
            <person name="Yaver D."/>
            <person name="Berka R."/>
            <person name="Labutti K."/>
            <person name="Lipzen A."/>
            <person name="Aerts A."/>
            <person name="Barry K."/>
            <person name="Henrissat B."/>
            <person name="Blanchette R."/>
            <person name="Grigoriev I."/>
            <person name="Cullen D."/>
        </authorList>
    </citation>
    <scope>NUCLEOTIDE SEQUENCE [LARGE SCALE GENOMIC DNA]</scope>
    <source>
        <strain evidence="5 6">MAD-698-R-SB12</strain>
    </source>
</reference>
<dbReference type="Pfam" id="PF05769">
    <property type="entry name" value="SIKE"/>
    <property type="match status" value="1"/>
</dbReference>
<evidence type="ECO:0000313" key="5">
    <source>
        <dbReference type="EMBL" id="OSX67008.1"/>
    </source>
</evidence>
<accession>A0A1X6NEF3</accession>
<evidence type="ECO:0000256" key="4">
    <source>
        <dbReference type="SAM" id="MobiDB-lite"/>
    </source>
</evidence>
<protein>
    <submittedName>
        <fullName evidence="5">Uncharacterized protein</fullName>
    </submittedName>
</protein>
<organism evidence="5 6">
    <name type="scientific">Postia placenta MAD-698-R-SB12</name>
    <dbReference type="NCBI Taxonomy" id="670580"/>
    <lineage>
        <taxon>Eukaryota</taxon>
        <taxon>Fungi</taxon>
        <taxon>Dikarya</taxon>
        <taxon>Basidiomycota</taxon>
        <taxon>Agaricomycotina</taxon>
        <taxon>Agaricomycetes</taxon>
        <taxon>Polyporales</taxon>
        <taxon>Adustoporiaceae</taxon>
        <taxon>Rhodonia</taxon>
    </lineage>
</organism>
<dbReference type="InterPro" id="IPR008555">
    <property type="entry name" value="SIKE"/>
</dbReference>
<name>A0A1X6NEF3_9APHY</name>
<dbReference type="PANTHER" id="PTHR39472:SF1">
    <property type="entry name" value="EXPRESSED PROTEIN"/>
    <property type="match status" value="1"/>
</dbReference>
<keyword evidence="2 3" id="KW-0175">Coiled coil</keyword>
<feature type="compositionally biased region" description="Gly residues" evidence="4">
    <location>
        <begin position="267"/>
        <end position="289"/>
    </location>
</feature>
<dbReference type="Proteomes" id="UP000194127">
    <property type="component" value="Unassembled WGS sequence"/>
</dbReference>
<evidence type="ECO:0000256" key="3">
    <source>
        <dbReference type="SAM" id="Coils"/>
    </source>
</evidence>
<evidence type="ECO:0000256" key="1">
    <source>
        <dbReference type="ARBA" id="ARBA00005537"/>
    </source>
</evidence>
<dbReference type="PANTHER" id="PTHR39472">
    <property type="entry name" value="EXPRESSED PROTEIN"/>
    <property type="match status" value="1"/>
</dbReference>
<keyword evidence="6" id="KW-1185">Reference proteome</keyword>
<proteinExistence type="inferred from homology"/>
<dbReference type="GeneID" id="36328554"/>
<dbReference type="STRING" id="670580.A0A1X6NEF3"/>
<gene>
    <name evidence="5" type="ORF">POSPLADRAFT_1127290</name>
</gene>
<evidence type="ECO:0000313" key="6">
    <source>
        <dbReference type="Proteomes" id="UP000194127"/>
    </source>
</evidence>
<dbReference type="OrthoDB" id="21214at2759"/>